<dbReference type="RefSeq" id="XP_060344679.1">
    <property type="nucleotide sequence ID" value="XM_060497146.1"/>
</dbReference>
<dbReference type="EMBL" id="MOPA01000011">
    <property type="protein sequence ID" value="KAK1528334.1"/>
    <property type="molecule type" value="Genomic_DNA"/>
</dbReference>
<reference evidence="1 2" key="1">
    <citation type="submission" date="2016-10" db="EMBL/GenBank/DDBJ databases">
        <title>The genome sequence of Colletotrichum fioriniae PJ7.</title>
        <authorList>
            <person name="Baroncelli R."/>
        </authorList>
    </citation>
    <scope>NUCLEOTIDE SEQUENCE [LARGE SCALE GENOMIC DNA]</scope>
    <source>
        <strain evidence="1 2">IMI 384185</strain>
    </source>
</reference>
<gene>
    <name evidence="1" type="ORF">CPAR01_12892</name>
</gene>
<proteinExistence type="predicted"/>
<accession>A0ABQ9S7Q6</accession>
<keyword evidence="2" id="KW-1185">Reference proteome</keyword>
<evidence type="ECO:0000313" key="1">
    <source>
        <dbReference type="EMBL" id="KAK1528334.1"/>
    </source>
</evidence>
<organism evidence="1 2">
    <name type="scientific">Colletotrichum paranaense</name>
    <dbReference type="NCBI Taxonomy" id="1914294"/>
    <lineage>
        <taxon>Eukaryota</taxon>
        <taxon>Fungi</taxon>
        <taxon>Dikarya</taxon>
        <taxon>Ascomycota</taxon>
        <taxon>Pezizomycotina</taxon>
        <taxon>Sordariomycetes</taxon>
        <taxon>Hypocreomycetidae</taxon>
        <taxon>Glomerellales</taxon>
        <taxon>Glomerellaceae</taxon>
        <taxon>Colletotrichum</taxon>
        <taxon>Colletotrichum acutatum species complex</taxon>
    </lineage>
</organism>
<sequence>MIAPESRRAARPPPGFCVRQWPPRVHRTTRSLLLARPHHTRTGARGRERC</sequence>
<dbReference type="GeneID" id="85381045"/>
<evidence type="ECO:0000313" key="2">
    <source>
        <dbReference type="Proteomes" id="UP001241169"/>
    </source>
</evidence>
<dbReference type="Proteomes" id="UP001241169">
    <property type="component" value="Unassembled WGS sequence"/>
</dbReference>
<protein>
    <submittedName>
        <fullName evidence="1">Uncharacterized protein</fullName>
    </submittedName>
</protein>
<name>A0ABQ9S7Q6_9PEZI</name>
<comment type="caution">
    <text evidence="1">The sequence shown here is derived from an EMBL/GenBank/DDBJ whole genome shotgun (WGS) entry which is preliminary data.</text>
</comment>